<accession>A0A4Y7LGV3</accession>
<sequence>MVFKSKFKSIEKERLYSLKSITFWFYVPKNLSADFMHE</sequence>
<protein>
    <submittedName>
        <fullName evidence="1">Uncharacterized protein</fullName>
    </submittedName>
</protein>
<dbReference type="Gramene" id="RZC83385">
    <property type="protein sequence ID" value="RZC83385"/>
    <property type="gene ID" value="C5167_046165"/>
</dbReference>
<evidence type="ECO:0000313" key="2">
    <source>
        <dbReference type="Proteomes" id="UP000316621"/>
    </source>
</evidence>
<dbReference type="AlphaFoldDB" id="A0A4Y7LGV3"/>
<dbReference type="Proteomes" id="UP000316621">
    <property type="component" value="Chromosome 11"/>
</dbReference>
<dbReference type="EMBL" id="CM010725">
    <property type="protein sequence ID" value="RZC83385.1"/>
    <property type="molecule type" value="Genomic_DNA"/>
</dbReference>
<reference evidence="1 2" key="1">
    <citation type="journal article" date="2018" name="Science">
        <title>The opium poppy genome and morphinan production.</title>
        <authorList>
            <person name="Guo L."/>
            <person name="Winzer T."/>
            <person name="Yang X."/>
            <person name="Li Y."/>
            <person name="Ning Z."/>
            <person name="He Z."/>
            <person name="Teodor R."/>
            <person name="Lu Y."/>
            <person name="Bowser T.A."/>
            <person name="Graham I.A."/>
            <person name="Ye K."/>
        </authorList>
    </citation>
    <scope>NUCLEOTIDE SEQUENCE [LARGE SCALE GENOMIC DNA]</scope>
    <source>
        <strain evidence="2">cv. HN1</strain>
        <tissue evidence="1">Leaves</tissue>
    </source>
</reference>
<keyword evidence="2" id="KW-1185">Reference proteome</keyword>
<name>A0A4Y7LGV3_PAPSO</name>
<proteinExistence type="predicted"/>
<evidence type="ECO:0000313" key="1">
    <source>
        <dbReference type="EMBL" id="RZC83385.1"/>
    </source>
</evidence>
<organism evidence="1 2">
    <name type="scientific">Papaver somniferum</name>
    <name type="common">Opium poppy</name>
    <dbReference type="NCBI Taxonomy" id="3469"/>
    <lineage>
        <taxon>Eukaryota</taxon>
        <taxon>Viridiplantae</taxon>
        <taxon>Streptophyta</taxon>
        <taxon>Embryophyta</taxon>
        <taxon>Tracheophyta</taxon>
        <taxon>Spermatophyta</taxon>
        <taxon>Magnoliopsida</taxon>
        <taxon>Ranunculales</taxon>
        <taxon>Papaveraceae</taxon>
        <taxon>Papaveroideae</taxon>
        <taxon>Papaver</taxon>
    </lineage>
</organism>
<gene>
    <name evidence="1" type="ORF">C5167_046165</name>
</gene>